<protein>
    <submittedName>
        <fullName evidence="1">Uncharacterized protein</fullName>
    </submittedName>
</protein>
<sequence>DVVDAPAETDTSLVINAIGNTNVSIGRFAENPYPNETLPTNTLDKFIDIQIENE</sequence>
<feature type="non-terminal residue" evidence="1">
    <location>
        <position position="54"/>
    </location>
</feature>
<organism evidence="1">
    <name type="scientific">marine sediment metagenome</name>
    <dbReference type="NCBI Taxonomy" id="412755"/>
    <lineage>
        <taxon>unclassified sequences</taxon>
        <taxon>metagenomes</taxon>
        <taxon>ecological metagenomes</taxon>
    </lineage>
</organism>
<proteinExistence type="predicted"/>
<feature type="non-terminal residue" evidence="1">
    <location>
        <position position="1"/>
    </location>
</feature>
<dbReference type="EMBL" id="BART01041794">
    <property type="protein sequence ID" value="GAH29026.1"/>
    <property type="molecule type" value="Genomic_DNA"/>
</dbReference>
<reference evidence="1" key="1">
    <citation type="journal article" date="2014" name="Front. Microbiol.">
        <title>High frequency of phylogenetically diverse reductive dehalogenase-homologous genes in deep subseafloor sedimentary metagenomes.</title>
        <authorList>
            <person name="Kawai M."/>
            <person name="Futagami T."/>
            <person name="Toyoda A."/>
            <person name="Takaki Y."/>
            <person name="Nishi S."/>
            <person name="Hori S."/>
            <person name="Arai W."/>
            <person name="Tsubouchi T."/>
            <person name="Morono Y."/>
            <person name="Uchiyama I."/>
            <person name="Ito T."/>
            <person name="Fujiyama A."/>
            <person name="Inagaki F."/>
            <person name="Takami H."/>
        </authorList>
    </citation>
    <scope>NUCLEOTIDE SEQUENCE</scope>
    <source>
        <strain evidence="1">Expedition CK06-06</strain>
    </source>
</reference>
<comment type="caution">
    <text evidence="1">The sequence shown here is derived from an EMBL/GenBank/DDBJ whole genome shotgun (WGS) entry which is preliminary data.</text>
</comment>
<gene>
    <name evidence="1" type="ORF">S01H4_66969</name>
</gene>
<dbReference type="AlphaFoldDB" id="X1E6Z9"/>
<accession>X1E6Z9</accession>
<evidence type="ECO:0000313" key="1">
    <source>
        <dbReference type="EMBL" id="GAH29026.1"/>
    </source>
</evidence>
<name>X1E6Z9_9ZZZZ</name>